<gene>
    <name evidence="1" type="ORF">ANN_23246</name>
</gene>
<sequence>MAGLCERGTEPAGSLKAIRKLRHSRGDGGDNDFDNSRVGDRHNDYNNGVDFLISYLRTLYQLRDFTAIVELAIARDFVEMISEIRHALPGIFLMRKNPTSHFGNKLFNCVDVDGCDLDVCYVSVRVGYICNWC</sequence>
<accession>A0ABQ8SL15</accession>
<keyword evidence="2" id="KW-1185">Reference proteome</keyword>
<name>A0ABQ8SL15_PERAM</name>
<protein>
    <submittedName>
        <fullName evidence="1">Uncharacterized protein</fullName>
    </submittedName>
</protein>
<organism evidence="1 2">
    <name type="scientific">Periplaneta americana</name>
    <name type="common">American cockroach</name>
    <name type="synonym">Blatta americana</name>
    <dbReference type="NCBI Taxonomy" id="6978"/>
    <lineage>
        <taxon>Eukaryota</taxon>
        <taxon>Metazoa</taxon>
        <taxon>Ecdysozoa</taxon>
        <taxon>Arthropoda</taxon>
        <taxon>Hexapoda</taxon>
        <taxon>Insecta</taxon>
        <taxon>Pterygota</taxon>
        <taxon>Neoptera</taxon>
        <taxon>Polyneoptera</taxon>
        <taxon>Dictyoptera</taxon>
        <taxon>Blattodea</taxon>
        <taxon>Blattoidea</taxon>
        <taxon>Blattidae</taxon>
        <taxon>Blattinae</taxon>
        <taxon>Periplaneta</taxon>
    </lineage>
</organism>
<proteinExistence type="predicted"/>
<comment type="caution">
    <text evidence="1">The sequence shown here is derived from an EMBL/GenBank/DDBJ whole genome shotgun (WGS) entry which is preliminary data.</text>
</comment>
<reference evidence="1 2" key="1">
    <citation type="journal article" date="2022" name="Allergy">
        <title>Genome assembly and annotation of Periplaneta americana reveal a comprehensive cockroach allergen profile.</title>
        <authorList>
            <person name="Wang L."/>
            <person name="Xiong Q."/>
            <person name="Saelim N."/>
            <person name="Wang L."/>
            <person name="Nong W."/>
            <person name="Wan A.T."/>
            <person name="Shi M."/>
            <person name="Liu X."/>
            <person name="Cao Q."/>
            <person name="Hui J.H.L."/>
            <person name="Sookrung N."/>
            <person name="Leung T.F."/>
            <person name="Tungtrongchitr A."/>
            <person name="Tsui S.K.W."/>
        </authorList>
    </citation>
    <scope>NUCLEOTIDE SEQUENCE [LARGE SCALE GENOMIC DNA]</scope>
    <source>
        <strain evidence="1">PWHHKU_190912</strain>
    </source>
</reference>
<evidence type="ECO:0000313" key="1">
    <source>
        <dbReference type="EMBL" id="KAJ4434678.1"/>
    </source>
</evidence>
<dbReference type="Proteomes" id="UP001148838">
    <property type="component" value="Unassembled WGS sequence"/>
</dbReference>
<dbReference type="EMBL" id="JAJSOF020000025">
    <property type="protein sequence ID" value="KAJ4434678.1"/>
    <property type="molecule type" value="Genomic_DNA"/>
</dbReference>
<evidence type="ECO:0000313" key="2">
    <source>
        <dbReference type="Proteomes" id="UP001148838"/>
    </source>
</evidence>